<dbReference type="AlphaFoldDB" id="A0ABD1WKJ2"/>
<gene>
    <name evidence="2" type="ORF">Fot_11500</name>
</gene>
<dbReference type="Proteomes" id="UP001604277">
    <property type="component" value="Unassembled WGS sequence"/>
</dbReference>
<evidence type="ECO:0000313" key="2">
    <source>
        <dbReference type="EMBL" id="KAL2549970.1"/>
    </source>
</evidence>
<comment type="caution">
    <text evidence="2">The sequence shown here is derived from an EMBL/GenBank/DDBJ whole genome shotgun (WGS) entry which is preliminary data.</text>
</comment>
<feature type="region of interest" description="Disordered" evidence="1">
    <location>
        <begin position="104"/>
        <end position="124"/>
    </location>
</feature>
<proteinExistence type="predicted"/>
<protein>
    <submittedName>
        <fullName evidence="2">Uncharacterized protein</fullName>
    </submittedName>
</protein>
<sequence>MSGLDPPGQHIQEMGDRVSLRTHRVNPRGGAQPLIDDGRLRGAKQALCLQGIFLSVICFDHLFVKHGLMKKQGLGAKKIPLLVRGKEVDKTQKKTLASLFLESTEQTSNTADPKQATLAPFMSD</sequence>
<organism evidence="2 3">
    <name type="scientific">Forsythia ovata</name>
    <dbReference type="NCBI Taxonomy" id="205694"/>
    <lineage>
        <taxon>Eukaryota</taxon>
        <taxon>Viridiplantae</taxon>
        <taxon>Streptophyta</taxon>
        <taxon>Embryophyta</taxon>
        <taxon>Tracheophyta</taxon>
        <taxon>Spermatophyta</taxon>
        <taxon>Magnoliopsida</taxon>
        <taxon>eudicotyledons</taxon>
        <taxon>Gunneridae</taxon>
        <taxon>Pentapetalae</taxon>
        <taxon>asterids</taxon>
        <taxon>lamiids</taxon>
        <taxon>Lamiales</taxon>
        <taxon>Oleaceae</taxon>
        <taxon>Forsythieae</taxon>
        <taxon>Forsythia</taxon>
    </lineage>
</organism>
<evidence type="ECO:0000256" key="1">
    <source>
        <dbReference type="SAM" id="MobiDB-lite"/>
    </source>
</evidence>
<name>A0ABD1WKJ2_9LAMI</name>
<accession>A0ABD1WKJ2</accession>
<reference evidence="3" key="1">
    <citation type="submission" date="2024-07" db="EMBL/GenBank/DDBJ databases">
        <title>Two chromosome-level genome assemblies of Korean endemic species Abeliophyllum distichum and Forsythia ovata (Oleaceae).</title>
        <authorList>
            <person name="Jang H."/>
        </authorList>
    </citation>
    <scope>NUCLEOTIDE SEQUENCE [LARGE SCALE GENOMIC DNA]</scope>
</reference>
<dbReference type="EMBL" id="JBFOLJ010000003">
    <property type="protein sequence ID" value="KAL2549970.1"/>
    <property type="molecule type" value="Genomic_DNA"/>
</dbReference>
<evidence type="ECO:0000313" key="3">
    <source>
        <dbReference type="Proteomes" id="UP001604277"/>
    </source>
</evidence>
<keyword evidence="3" id="KW-1185">Reference proteome</keyword>